<organism evidence="3 4">
    <name type="scientific">Gottschalkia acidurici (strain ATCC 7906 / DSM 604 / BCRC 14475 / CIP 104303 / KCTC 5404 / NCIMB 10678 / 9a)</name>
    <name type="common">Clostridium acidurici</name>
    <dbReference type="NCBI Taxonomy" id="1128398"/>
    <lineage>
        <taxon>Bacteria</taxon>
        <taxon>Bacillati</taxon>
        <taxon>Bacillota</taxon>
        <taxon>Tissierellia</taxon>
        <taxon>Tissierellales</taxon>
        <taxon>Gottschalkiaceae</taxon>
        <taxon>Gottschalkia</taxon>
    </lineage>
</organism>
<protein>
    <submittedName>
        <fullName evidence="3">Copper amine oxidase-like protein</fullName>
    </submittedName>
</protein>
<dbReference type="Gene3D" id="3.30.457.10">
    <property type="entry name" value="Copper amine oxidase-like, N-terminal domain"/>
    <property type="match status" value="1"/>
</dbReference>
<name>K0AWT0_GOTA9</name>
<dbReference type="RefSeq" id="WP_014967415.1">
    <property type="nucleotide sequence ID" value="NC_018664.1"/>
</dbReference>
<evidence type="ECO:0000313" key="4">
    <source>
        <dbReference type="Proteomes" id="UP000006094"/>
    </source>
</evidence>
<feature type="chain" id="PRO_5003829260" evidence="1">
    <location>
        <begin position="25"/>
        <end position="236"/>
    </location>
</feature>
<dbReference type="eggNOG" id="COG3858">
    <property type="taxonomic scope" value="Bacteria"/>
</dbReference>
<dbReference type="InterPro" id="IPR012854">
    <property type="entry name" value="Cu_amine_oxidase-like_N"/>
</dbReference>
<keyword evidence="1" id="KW-0732">Signal</keyword>
<evidence type="ECO:0000259" key="2">
    <source>
        <dbReference type="Pfam" id="PF07833"/>
    </source>
</evidence>
<reference evidence="3 4" key="1">
    <citation type="journal article" date="2012" name="PLoS ONE">
        <title>The purine-utilizing bacterium Clostridium acidurici 9a: a genome-guided metabolic reconsideration.</title>
        <authorList>
            <person name="Hartwich K."/>
            <person name="Poehlein A."/>
            <person name="Daniel R."/>
        </authorList>
    </citation>
    <scope>NUCLEOTIDE SEQUENCE [LARGE SCALE GENOMIC DNA]</scope>
    <source>
        <strain evidence="4">ATCC 7906 / DSM 604 / BCRC 14475 / CIP 104303 / KCTC 5404 / NCIMB 10678 / 9a</strain>
    </source>
</reference>
<proteinExistence type="predicted"/>
<dbReference type="HOGENOM" id="CLU_1173786_0_0_9"/>
<dbReference type="Proteomes" id="UP000006094">
    <property type="component" value="Chromosome"/>
</dbReference>
<dbReference type="Pfam" id="PF07833">
    <property type="entry name" value="Cu_amine_oxidN1"/>
    <property type="match status" value="1"/>
</dbReference>
<dbReference type="SUPFAM" id="SSF55383">
    <property type="entry name" value="Copper amine oxidase, domain N"/>
    <property type="match status" value="1"/>
</dbReference>
<dbReference type="STRING" id="1128398.Curi_c12670"/>
<feature type="signal peptide" evidence="1">
    <location>
        <begin position="1"/>
        <end position="24"/>
    </location>
</feature>
<evidence type="ECO:0000256" key="1">
    <source>
        <dbReference type="SAM" id="SignalP"/>
    </source>
</evidence>
<gene>
    <name evidence="3" type="ordered locus">Curi_c12670</name>
</gene>
<dbReference type="KEGG" id="cad:Curi_c12670"/>
<keyword evidence="4" id="KW-1185">Reference proteome</keyword>
<feature type="domain" description="Copper amine oxidase-like N-terminal" evidence="2">
    <location>
        <begin position="48"/>
        <end position="142"/>
    </location>
</feature>
<evidence type="ECO:0000313" key="3">
    <source>
        <dbReference type="EMBL" id="AFS78278.1"/>
    </source>
</evidence>
<sequence>MRKTIKLILIITLIILTSSQMCWAEDLGESLNIYHFNNDNLRFHLNGQEFYGDYFMKDDITYMKLRNLGETLEIDLEWDGATQKVSFFDGNNQVTLWINKTTAYIGNNKITLNSPPCIVNYYTYLPLRFTSELLEINVNYEDLREKEQFIRELIFEQFPDWREKELKGRYKFNKDSYTTFNLGIDNYDPDQNVLTLHAFDIIDSPEGGHTYTYNWLYVDLNNNTITDFMGNVINVN</sequence>
<dbReference type="OrthoDB" id="1698539at2"/>
<accession>K0AWT0</accession>
<dbReference type="EMBL" id="CP003326">
    <property type="protein sequence ID" value="AFS78278.1"/>
    <property type="molecule type" value="Genomic_DNA"/>
</dbReference>
<dbReference type="AlphaFoldDB" id="K0AWT0"/>
<dbReference type="InterPro" id="IPR036582">
    <property type="entry name" value="Mao_N_sf"/>
</dbReference>